<name>A0A229UVZ7_9BACL</name>
<evidence type="ECO:0000313" key="1">
    <source>
        <dbReference type="EMBL" id="OXM87612.1"/>
    </source>
</evidence>
<proteinExistence type="predicted"/>
<sequence length="162" mass="18402">MFFSEYLDGGDGRIAVELYYKGDGDPNHKAVGYQIEVYQWMTKTNTMKVTSKTLFDSWPEVPYIFIDSIFYDVFDITNISYYNDELDLYNPTEYNTVALVLKKDGQIIDVLGDPSSHDSFMPTGGTIVRKQGIYTGSKAFTGQGEWVTYPKGTFQYLGSHSL</sequence>
<dbReference type="AlphaFoldDB" id="A0A229UVZ7"/>
<gene>
    <name evidence="1" type="ORF">CF651_04585</name>
</gene>
<reference evidence="1 2" key="1">
    <citation type="submission" date="2017-07" db="EMBL/GenBank/DDBJ databases">
        <title>Genome sequencing and assembly of Paenibacillus rigui.</title>
        <authorList>
            <person name="Mayilraj S."/>
        </authorList>
    </citation>
    <scope>NUCLEOTIDE SEQUENCE [LARGE SCALE GENOMIC DNA]</scope>
    <source>
        <strain evidence="1 2">JCM 16352</strain>
    </source>
</reference>
<dbReference type="OrthoDB" id="57539at2"/>
<keyword evidence="2" id="KW-1185">Reference proteome</keyword>
<accession>A0A229UVZ7</accession>
<dbReference type="EMBL" id="NMQW01000004">
    <property type="protein sequence ID" value="OXM87612.1"/>
    <property type="molecule type" value="Genomic_DNA"/>
</dbReference>
<comment type="caution">
    <text evidence="1">The sequence shown here is derived from an EMBL/GenBank/DDBJ whole genome shotgun (WGS) entry which is preliminary data.</text>
</comment>
<dbReference type="Proteomes" id="UP000215509">
    <property type="component" value="Unassembled WGS sequence"/>
</dbReference>
<evidence type="ECO:0000313" key="2">
    <source>
        <dbReference type="Proteomes" id="UP000215509"/>
    </source>
</evidence>
<protein>
    <submittedName>
        <fullName evidence="1">RTX toxin</fullName>
    </submittedName>
</protein>
<organism evidence="1 2">
    <name type="scientific">Paenibacillus rigui</name>
    <dbReference type="NCBI Taxonomy" id="554312"/>
    <lineage>
        <taxon>Bacteria</taxon>
        <taxon>Bacillati</taxon>
        <taxon>Bacillota</taxon>
        <taxon>Bacilli</taxon>
        <taxon>Bacillales</taxon>
        <taxon>Paenibacillaceae</taxon>
        <taxon>Paenibacillus</taxon>
    </lineage>
</organism>